<name>A0AAE0GGL0_9CHLO</name>
<gene>
    <name evidence="2" type="ORF">CYMTET_14427</name>
</gene>
<reference evidence="2 3" key="1">
    <citation type="journal article" date="2015" name="Genome Biol. Evol.">
        <title>Comparative Genomics of a Bacterivorous Green Alga Reveals Evolutionary Causalities and Consequences of Phago-Mixotrophic Mode of Nutrition.</title>
        <authorList>
            <person name="Burns J.A."/>
            <person name="Paasch A."/>
            <person name="Narechania A."/>
            <person name="Kim E."/>
        </authorList>
    </citation>
    <scope>NUCLEOTIDE SEQUENCE [LARGE SCALE GENOMIC DNA]</scope>
    <source>
        <strain evidence="2 3">PLY_AMNH</strain>
    </source>
</reference>
<feature type="region of interest" description="Disordered" evidence="1">
    <location>
        <begin position="244"/>
        <end position="315"/>
    </location>
</feature>
<feature type="region of interest" description="Disordered" evidence="1">
    <location>
        <begin position="63"/>
        <end position="99"/>
    </location>
</feature>
<accession>A0AAE0GGL0</accession>
<dbReference type="AlphaFoldDB" id="A0AAE0GGL0"/>
<feature type="region of interest" description="Disordered" evidence="1">
    <location>
        <begin position="143"/>
        <end position="170"/>
    </location>
</feature>
<feature type="compositionally biased region" description="Basic residues" evidence="1">
    <location>
        <begin position="286"/>
        <end position="295"/>
    </location>
</feature>
<keyword evidence="3" id="KW-1185">Reference proteome</keyword>
<evidence type="ECO:0000313" key="3">
    <source>
        <dbReference type="Proteomes" id="UP001190700"/>
    </source>
</evidence>
<feature type="compositionally biased region" description="Basic and acidic residues" evidence="1">
    <location>
        <begin position="297"/>
        <end position="307"/>
    </location>
</feature>
<feature type="compositionally biased region" description="Low complexity" evidence="1">
    <location>
        <begin position="155"/>
        <end position="170"/>
    </location>
</feature>
<comment type="caution">
    <text evidence="2">The sequence shown here is derived from an EMBL/GenBank/DDBJ whole genome shotgun (WGS) entry which is preliminary data.</text>
</comment>
<proteinExistence type="predicted"/>
<dbReference type="Proteomes" id="UP001190700">
    <property type="component" value="Unassembled WGS sequence"/>
</dbReference>
<evidence type="ECO:0000256" key="1">
    <source>
        <dbReference type="SAM" id="MobiDB-lite"/>
    </source>
</evidence>
<protein>
    <submittedName>
        <fullName evidence="2">Uncharacterized protein</fullName>
    </submittedName>
</protein>
<dbReference type="EMBL" id="LGRX02006037">
    <property type="protein sequence ID" value="KAK3277575.1"/>
    <property type="molecule type" value="Genomic_DNA"/>
</dbReference>
<organism evidence="2 3">
    <name type="scientific">Cymbomonas tetramitiformis</name>
    <dbReference type="NCBI Taxonomy" id="36881"/>
    <lineage>
        <taxon>Eukaryota</taxon>
        <taxon>Viridiplantae</taxon>
        <taxon>Chlorophyta</taxon>
        <taxon>Pyramimonadophyceae</taxon>
        <taxon>Pyramimonadales</taxon>
        <taxon>Pyramimonadaceae</taxon>
        <taxon>Cymbomonas</taxon>
    </lineage>
</organism>
<evidence type="ECO:0000313" key="2">
    <source>
        <dbReference type="EMBL" id="KAK3277575.1"/>
    </source>
</evidence>
<sequence length="315" mass="34549">MPCSQQTINILLLNHGSHSALTPTGSSGTRVAAKESTIPQQLNVERHRHLRQPLQQLSLFAEAQQQQRQRQPPKPVPPSKAKLCAQSSGRADQEDLFSSEKVPESLMKTPSAPCDALFHAHVTPHHQAAGVQQRRTDTPALALNGRQRHRYPRRGTPSAAQSAAATDPAGARKSIFAAPFSIAPSLDFRQRNNPTTMERPVSHAPTLPPCEARDNVLLPCRPALDHLRNAQRVGVLTPLGSQLPDVHNDVRPPTRAGNARRSFSVGVGEGRPTWREDGDLNSGRRQSVHRPRQKSKSWSEEQLDRLGIDGTCLSP</sequence>